<dbReference type="KEGG" id="hha:Hhal_1132"/>
<dbReference type="Pfam" id="PF01124">
    <property type="entry name" value="MAPEG"/>
    <property type="match status" value="1"/>
</dbReference>
<comment type="subcellular location">
    <subcellularLocation>
        <location evidence="1">Membrane</location>
    </subcellularLocation>
</comment>
<dbReference type="STRING" id="349124.Hhal_1132"/>
<dbReference type="Gene3D" id="1.20.120.550">
    <property type="entry name" value="Membrane associated eicosanoid/glutathione metabolism-like domain"/>
    <property type="match status" value="1"/>
</dbReference>
<organism evidence="6 7">
    <name type="scientific">Halorhodospira halophila (strain DSM 244 / SL1)</name>
    <name type="common">Ectothiorhodospira halophila (strain DSM 244 / SL1)</name>
    <dbReference type="NCBI Taxonomy" id="349124"/>
    <lineage>
        <taxon>Bacteria</taxon>
        <taxon>Pseudomonadati</taxon>
        <taxon>Pseudomonadota</taxon>
        <taxon>Gammaproteobacteria</taxon>
        <taxon>Chromatiales</taxon>
        <taxon>Ectothiorhodospiraceae</taxon>
        <taxon>Halorhodospira</taxon>
    </lineage>
</organism>
<dbReference type="HOGENOM" id="CLU_110778_2_1_6"/>
<protein>
    <recommendedName>
        <fullName evidence="8">Membrane-associated protein in eicosanoid and glutathione metabolism (MAPEG)</fullName>
    </recommendedName>
</protein>
<evidence type="ECO:0008006" key="8">
    <source>
        <dbReference type="Google" id="ProtNLM"/>
    </source>
</evidence>
<keyword evidence="3 5" id="KW-1133">Transmembrane helix</keyword>
<gene>
    <name evidence="6" type="ordered locus">Hhal_1132</name>
</gene>
<feature type="transmembrane region" description="Helical" evidence="5">
    <location>
        <begin position="106"/>
        <end position="125"/>
    </location>
</feature>
<dbReference type="Proteomes" id="UP000000647">
    <property type="component" value="Chromosome"/>
</dbReference>
<evidence type="ECO:0000256" key="1">
    <source>
        <dbReference type="ARBA" id="ARBA00004370"/>
    </source>
</evidence>
<proteinExistence type="predicted"/>
<name>A1WW46_HALHL</name>
<dbReference type="eggNOG" id="COG3686">
    <property type="taxonomic scope" value="Bacteria"/>
</dbReference>
<dbReference type="PANTHER" id="PTHR35371:SF1">
    <property type="entry name" value="BLR7753 PROTEIN"/>
    <property type="match status" value="1"/>
</dbReference>
<evidence type="ECO:0000256" key="5">
    <source>
        <dbReference type="SAM" id="Phobius"/>
    </source>
</evidence>
<sequence length="126" mass="13629">MSLGYWMVLVAAILPMAFAGAAKFGGGQFDNARPREWLDRQEGWPKRAHWAQQNGYEAFPPFAAAVIIAHQVGAAQGLIDTLAVLFVLLRIAYGLFYIGDQANLRSLAWMAAFACIIGLFLAAAAA</sequence>
<keyword evidence="4 5" id="KW-0472">Membrane</keyword>
<dbReference type="AlphaFoldDB" id="A1WW46"/>
<dbReference type="RefSeq" id="WP_011813931.1">
    <property type="nucleotide sequence ID" value="NC_008789.1"/>
</dbReference>
<dbReference type="EMBL" id="CP000544">
    <property type="protein sequence ID" value="ABM61908.1"/>
    <property type="molecule type" value="Genomic_DNA"/>
</dbReference>
<feature type="transmembrane region" description="Helical" evidence="5">
    <location>
        <begin position="81"/>
        <end position="99"/>
    </location>
</feature>
<dbReference type="OrthoDB" id="513661at2"/>
<reference evidence="6 7" key="2">
    <citation type="journal article" date="2013" name="Stand. Genomic Sci.">
        <title>Complete genome sequence of Halorhodospira halophila SL1.</title>
        <authorList>
            <person name="Challacombe J.F."/>
            <person name="Majid S."/>
            <person name="Deole R."/>
            <person name="Brettin T.S."/>
            <person name="Bruce D."/>
            <person name="Delano S.F."/>
            <person name="Detter J.C."/>
            <person name="Gleasner C.D."/>
            <person name="Han C.S."/>
            <person name="Misra M."/>
            <person name="Reitenga K.G."/>
            <person name="Mikhailova N."/>
            <person name="Woyke T."/>
            <person name="Pitluck S."/>
            <person name="Nolan M."/>
            <person name="Land M.L."/>
            <person name="Saunders E."/>
            <person name="Tapia R."/>
            <person name="Lapidus A."/>
            <person name="Ivanova N."/>
            <person name="Hoff W.D."/>
        </authorList>
    </citation>
    <scope>NUCLEOTIDE SEQUENCE [LARGE SCALE GENOMIC DNA]</scope>
    <source>
        <strain evidence="7">DSM 244 / SL1</strain>
    </source>
</reference>
<evidence type="ECO:0000256" key="4">
    <source>
        <dbReference type="ARBA" id="ARBA00023136"/>
    </source>
</evidence>
<dbReference type="GO" id="GO:0016020">
    <property type="term" value="C:membrane"/>
    <property type="evidence" value="ECO:0007669"/>
    <property type="project" value="UniProtKB-SubCell"/>
</dbReference>
<dbReference type="PANTHER" id="PTHR35371">
    <property type="entry name" value="INNER MEMBRANE PROTEIN"/>
    <property type="match status" value="1"/>
</dbReference>
<evidence type="ECO:0000256" key="3">
    <source>
        <dbReference type="ARBA" id="ARBA00022989"/>
    </source>
</evidence>
<keyword evidence="2 5" id="KW-0812">Transmembrane</keyword>
<evidence type="ECO:0000313" key="6">
    <source>
        <dbReference type="EMBL" id="ABM61908.1"/>
    </source>
</evidence>
<dbReference type="InterPro" id="IPR023352">
    <property type="entry name" value="MAPEG-like_dom_sf"/>
</dbReference>
<keyword evidence="7" id="KW-1185">Reference proteome</keyword>
<dbReference type="SUPFAM" id="SSF161084">
    <property type="entry name" value="MAPEG domain-like"/>
    <property type="match status" value="1"/>
</dbReference>
<evidence type="ECO:0000313" key="7">
    <source>
        <dbReference type="Proteomes" id="UP000000647"/>
    </source>
</evidence>
<reference evidence="7" key="1">
    <citation type="submission" date="2006-12" db="EMBL/GenBank/DDBJ databases">
        <title>Complete sequence of Halorhodospira halophila SL1.</title>
        <authorList>
            <consortium name="US DOE Joint Genome Institute"/>
            <person name="Copeland A."/>
            <person name="Lucas S."/>
            <person name="Lapidus A."/>
            <person name="Barry K."/>
            <person name="Detter J.C."/>
            <person name="Glavina del Rio T."/>
            <person name="Hammon N."/>
            <person name="Israni S."/>
            <person name="Dalin E."/>
            <person name="Tice H."/>
            <person name="Pitluck S."/>
            <person name="Saunders E."/>
            <person name="Brettin T."/>
            <person name="Bruce D."/>
            <person name="Han C."/>
            <person name="Tapia R."/>
            <person name="Schmutz J."/>
            <person name="Larimer F."/>
            <person name="Land M."/>
            <person name="Hauser L."/>
            <person name="Kyrpides N."/>
            <person name="Mikhailova N."/>
            <person name="Hoff W."/>
            <person name="Richardson P."/>
        </authorList>
    </citation>
    <scope>NUCLEOTIDE SEQUENCE [LARGE SCALE GENOMIC DNA]</scope>
    <source>
        <strain evidence="7">DSM 244 / SL1</strain>
    </source>
</reference>
<evidence type="ECO:0000256" key="2">
    <source>
        <dbReference type="ARBA" id="ARBA00022692"/>
    </source>
</evidence>
<accession>A1WW46</accession>
<dbReference type="InterPro" id="IPR001129">
    <property type="entry name" value="Membr-assoc_MAPEG"/>
</dbReference>